<accession>A0ABP0Y598</accession>
<dbReference type="Proteomes" id="UP001642487">
    <property type="component" value="Chromosome 11"/>
</dbReference>
<organism evidence="1 2">
    <name type="scientific">Citrullus colocynthis</name>
    <name type="common">colocynth</name>
    <dbReference type="NCBI Taxonomy" id="252529"/>
    <lineage>
        <taxon>Eukaryota</taxon>
        <taxon>Viridiplantae</taxon>
        <taxon>Streptophyta</taxon>
        <taxon>Embryophyta</taxon>
        <taxon>Tracheophyta</taxon>
        <taxon>Spermatophyta</taxon>
        <taxon>Magnoliopsida</taxon>
        <taxon>eudicotyledons</taxon>
        <taxon>Gunneridae</taxon>
        <taxon>Pentapetalae</taxon>
        <taxon>rosids</taxon>
        <taxon>fabids</taxon>
        <taxon>Cucurbitales</taxon>
        <taxon>Cucurbitaceae</taxon>
        <taxon>Benincaseae</taxon>
        <taxon>Citrullus</taxon>
    </lineage>
</organism>
<proteinExistence type="predicted"/>
<feature type="non-terminal residue" evidence="1">
    <location>
        <position position="60"/>
    </location>
</feature>
<evidence type="ECO:0000313" key="2">
    <source>
        <dbReference type="Proteomes" id="UP001642487"/>
    </source>
</evidence>
<keyword evidence="2" id="KW-1185">Reference proteome</keyword>
<reference evidence="1 2" key="1">
    <citation type="submission" date="2024-03" db="EMBL/GenBank/DDBJ databases">
        <authorList>
            <person name="Gkanogiannis A."/>
            <person name="Becerra Lopez-Lavalle L."/>
        </authorList>
    </citation>
    <scope>NUCLEOTIDE SEQUENCE [LARGE SCALE GENOMIC DNA]</scope>
</reference>
<protein>
    <submittedName>
        <fullName evidence="1">Uncharacterized protein</fullName>
    </submittedName>
</protein>
<name>A0ABP0Y598_9ROSI</name>
<dbReference type="EMBL" id="OZ021745">
    <property type="protein sequence ID" value="CAK9313897.1"/>
    <property type="molecule type" value="Genomic_DNA"/>
</dbReference>
<evidence type="ECO:0000313" key="1">
    <source>
        <dbReference type="EMBL" id="CAK9313897.1"/>
    </source>
</evidence>
<sequence>MTKKPPRGLTLRHYATSAHNAQVHEHHKPQCCGAALQHHNVIEHQTQRYVCMHGTCMERA</sequence>
<gene>
    <name evidence="1" type="ORF">CITCOLO1_LOCUS5635</name>
</gene>